<gene>
    <name evidence="1" type="ORF">PLUTO_00920</name>
</gene>
<sequence>MLIPSFSTESNVHELIRQWGEDRNLIKGATPRRQFLKLMSEAGEIGDAISKGHGEGIKDGIGDTFVVLVIITSQLGLNVADLRYDQVNVSAYAYAPVDAIYALLLDKLTLLGLYLTSDDEEEAKKLAPSTIAGAVNYLNLLAAAHGFWLEDAAKHAYEEIKDRKGVMYEGTFVKSTDSRYSDVMAKLGKEEAA</sequence>
<protein>
    <recommendedName>
        <fullName evidence="3">DNA-binding protein</fullName>
    </recommendedName>
</protein>
<keyword evidence="2" id="KW-1185">Reference proteome</keyword>
<dbReference type="SUPFAM" id="SSF101386">
    <property type="entry name" value="all-alpha NTP pyrophosphatases"/>
    <property type="match status" value="1"/>
</dbReference>
<reference evidence="1" key="1">
    <citation type="submission" date="2022-05" db="EMBL/GenBank/DDBJ databases">
        <authorList>
            <person name="Friedrich I."/>
            <person name="Poehlein A."/>
            <person name="Schneider D."/>
            <person name="Hertel R."/>
            <person name="Daniel R."/>
        </authorList>
    </citation>
    <scope>NUCLEOTIDE SEQUENCE</scope>
</reference>
<dbReference type="Proteomes" id="UP001056883">
    <property type="component" value="Segment"/>
</dbReference>
<dbReference type="Gene3D" id="1.10.287.1080">
    <property type="entry name" value="MazG-like"/>
    <property type="match status" value="1"/>
</dbReference>
<dbReference type="CDD" id="cd11540">
    <property type="entry name" value="NTP-PPase_u3"/>
    <property type="match status" value="1"/>
</dbReference>
<evidence type="ECO:0008006" key="3">
    <source>
        <dbReference type="Google" id="ProtNLM"/>
    </source>
</evidence>
<name>A0A9E7MTU9_9CAUD</name>
<dbReference type="EMBL" id="ON529861">
    <property type="protein sequence ID" value="USN16408.1"/>
    <property type="molecule type" value="Genomic_DNA"/>
</dbReference>
<accession>A0A9E7MTU9</accession>
<organism evidence="1 2">
    <name type="scientific">Luteibacter phage vB_LflM-Pluto</name>
    <dbReference type="NCBI Taxonomy" id="2948611"/>
    <lineage>
        <taxon>Viruses</taxon>
        <taxon>Duplodnaviria</taxon>
        <taxon>Heunggongvirae</taxon>
        <taxon>Uroviricota</taxon>
        <taxon>Caudoviricetes</taxon>
        <taxon>Lindbergviridae</taxon>
        <taxon>Plutovirus</taxon>
        <taxon>Plutovirus pluto</taxon>
    </lineage>
</organism>
<evidence type="ECO:0000313" key="2">
    <source>
        <dbReference type="Proteomes" id="UP001056883"/>
    </source>
</evidence>
<evidence type="ECO:0000313" key="1">
    <source>
        <dbReference type="EMBL" id="USN16408.1"/>
    </source>
</evidence>
<proteinExistence type="predicted"/>